<protein>
    <recommendedName>
        <fullName evidence="3">Protein kinase</fullName>
    </recommendedName>
</protein>
<feature type="non-terminal residue" evidence="1">
    <location>
        <position position="150"/>
    </location>
</feature>
<dbReference type="AlphaFoldDB" id="A0AAV5SL84"/>
<evidence type="ECO:0008006" key="3">
    <source>
        <dbReference type="Google" id="ProtNLM"/>
    </source>
</evidence>
<sequence length="150" mass="17016">IITGQPLFAEHNSLKSQIEICGAIDAILETKIGPIQLRTDADSPAGKKSANDLYDYSQKFTRADFIPLLRRRLLSNRGIKEADIDDHDITLKAFLDETLQYDPNRRMSAQHALAHDFLLDIRPLPKDEEQAMAKLKERIAYEITKSPQCP</sequence>
<organism evidence="1 2">
    <name type="scientific">Pristionchus entomophagus</name>
    <dbReference type="NCBI Taxonomy" id="358040"/>
    <lineage>
        <taxon>Eukaryota</taxon>
        <taxon>Metazoa</taxon>
        <taxon>Ecdysozoa</taxon>
        <taxon>Nematoda</taxon>
        <taxon>Chromadorea</taxon>
        <taxon>Rhabditida</taxon>
        <taxon>Rhabditina</taxon>
        <taxon>Diplogasteromorpha</taxon>
        <taxon>Diplogasteroidea</taxon>
        <taxon>Neodiplogasteridae</taxon>
        <taxon>Pristionchus</taxon>
    </lineage>
</organism>
<dbReference type="EMBL" id="BTSX01000002">
    <property type="protein sequence ID" value="GMS83357.1"/>
    <property type="molecule type" value="Genomic_DNA"/>
</dbReference>
<dbReference type="SUPFAM" id="SSF56112">
    <property type="entry name" value="Protein kinase-like (PK-like)"/>
    <property type="match status" value="1"/>
</dbReference>
<accession>A0AAV5SL84</accession>
<dbReference type="InterPro" id="IPR011009">
    <property type="entry name" value="Kinase-like_dom_sf"/>
</dbReference>
<proteinExistence type="predicted"/>
<evidence type="ECO:0000313" key="1">
    <source>
        <dbReference type="EMBL" id="GMS83357.1"/>
    </source>
</evidence>
<name>A0AAV5SL84_9BILA</name>
<keyword evidence="2" id="KW-1185">Reference proteome</keyword>
<dbReference type="Gene3D" id="1.10.510.10">
    <property type="entry name" value="Transferase(Phosphotransferase) domain 1"/>
    <property type="match status" value="1"/>
</dbReference>
<dbReference type="Proteomes" id="UP001432027">
    <property type="component" value="Unassembled WGS sequence"/>
</dbReference>
<reference evidence="1" key="1">
    <citation type="submission" date="2023-10" db="EMBL/GenBank/DDBJ databases">
        <title>Genome assembly of Pristionchus species.</title>
        <authorList>
            <person name="Yoshida K."/>
            <person name="Sommer R.J."/>
        </authorList>
    </citation>
    <scope>NUCLEOTIDE SEQUENCE</scope>
    <source>
        <strain evidence="1">RS0144</strain>
    </source>
</reference>
<comment type="caution">
    <text evidence="1">The sequence shown here is derived from an EMBL/GenBank/DDBJ whole genome shotgun (WGS) entry which is preliminary data.</text>
</comment>
<feature type="non-terminal residue" evidence="1">
    <location>
        <position position="1"/>
    </location>
</feature>
<evidence type="ECO:0000313" key="2">
    <source>
        <dbReference type="Proteomes" id="UP001432027"/>
    </source>
</evidence>
<gene>
    <name evidence="1" type="ORF">PENTCL1PPCAC_5532</name>
</gene>